<comment type="similarity">
    <text evidence="1 4">Belongs to the universal ribosomal protein uL23 family.</text>
</comment>
<dbReference type="SUPFAM" id="SSF54189">
    <property type="entry name" value="Ribosomal proteins S24e, L23 and L15e"/>
    <property type="match status" value="1"/>
</dbReference>
<dbReference type="GO" id="GO:0006412">
    <property type="term" value="P:translation"/>
    <property type="evidence" value="ECO:0007669"/>
    <property type="project" value="UniProtKB-UniRule"/>
</dbReference>
<evidence type="ECO:0000256" key="1">
    <source>
        <dbReference type="ARBA" id="ARBA00006700"/>
    </source>
</evidence>
<dbReference type="Gene3D" id="3.30.70.330">
    <property type="match status" value="1"/>
</dbReference>
<gene>
    <name evidence="4" type="primary">rplW</name>
    <name evidence="5" type="ORF">EOT04_01080</name>
</gene>
<keyword evidence="4" id="KW-0694">RNA-binding</keyword>
<dbReference type="Pfam" id="PF00276">
    <property type="entry name" value="Ribosomal_L23"/>
    <property type="match status" value="1"/>
</dbReference>
<evidence type="ECO:0000256" key="2">
    <source>
        <dbReference type="ARBA" id="ARBA00022980"/>
    </source>
</evidence>
<dbReference type="AlphaFoldDB" id="A0A4Q0AJI4"/>
<dbReference type="GO" id="GO:0005840">
    <property type="term" value="C:ribosome"/>
    <property type="evidence" value="ECO:0007669"/>
    <property type="project" value="UniProtKB-KW"/>
</dbReference>
<dbReference type="GO" id="GO:0019843">
    <property type="term" value="F:rRNA binding"/>
    <property type="evidence" value="ECO:0007669"/>
    <property type="project" value="UniProtKB-UniRule"/>
</dbReference>
<accession>A0A4Q0AJI4</accession>
<dbReference type="InterPro" id="IPR013025">
    <property type="entry name" value="Ribosomal_uL23-like"/>
</dbReference>
<dbReference type="GO" id="GO:1990904">
    <property type="term" value="C:ribonucleoprotein complex"/>
    <property type="evidence" value="ECO:0007669"/>
    <property type="project" value="UniProtKB-KW"/>
</dbReference>
<keyword evidence="3 4" id="KW-0687">Ribonucleoprotein</keyword>
<dbReference type="InterPro" id="IPR012678">
    <property type="entry name" value="Ribosomal_uL23/eL15/eS24_sf"/>
</dbReference>
<comment type="subunit">
    <text evidence="4">Part of the 50S ribosomal subunit. Contacts protein L29, and trigger factor when it is bound to the ribosome.</text>
</comment>
<protein>
    <recommendedName>
        <fullName evidence="4">Large ribosomal subunit protein uL23</fullName>
    </recommendedName>
</protein>
<reference evidence="5" key="1">
    <citation type="submission" date="2019-01" db="EMBL/GenBank/DDBJ databases">
        <title>Genomic signatures and co-occurrence patterns of the ultra-small Saccharimodia (Patescibacteria phylum) suggest a symbiotic lifestyle.</title>
        <authorList>
            <person name="Lemos L."/>
            <person name="Medeiros J."/>
            <person name="Andreote F."/>
            <person name="Fernandes G."/>
            <person name="Varani A."/>
            <person name="Oliveira G."/>
            <person name="Pylro V."/>
        </authorList>
    </citation>
    <scope>NUCLEOTIDE SEQUENCE [LARGE SCALE GENOMIC DNA]</scope>
    <source>
        <strain evidence="5">AMD01</strain>
    </source>
</reference>
<organism evidence="5 6">
    <name type="scientific">Candidatus Chaera renei</name>
    <dbReference type="NCBI Taxonomy" id="2506947"/>
    <lineage>
        <taxon>Bacteria</taxon>
        <taxon>Candidatus Saccharimonadota</taxon>
        <taxon>Candidatus Saccharimonadia</taxon>
        <taxon>Candidatus Saccharimonadales</taxon>
        <taxon>Candidatus Saccharimonadaceae</taxon>
        <taxon>Candidatus Chaera</taxon>
    </lineage>
</organism>
<keyword evidence="2 4" id="KW-0689">Ribosomal protein</keyword>
<sequence>MSASDLQHHIVPRMSEKAYAASQAGVYVFEVPVRLSKAEIARSVGQLYSVKVAGVRVLNAKGKPVIGRSSRRQRGSLTYRSGLKKAYVSLAEGQSIKLFAQEETK</sequence>
<evidence type="ECO:0000256" key="3">
    <source>
        <dbReference type="ARBA" id="ARBA00023274"/>
    </source>
</evidence>
<proteinExistence type="inferred from homology"/>
<keyword evidence="4" id="KW-0699">rRNA-binding</keyword>
<keyword evidence="6" id="KW-1185">Reference proteome</keyword>
<dbReference type="HAMAP" id="MF_01369_B">
    <property type="entry name" value="Ribosomal_uL23_B"/>
    <property type="match status" value="1"/>
</dbReference>
<dbReference type="EMBL" id="SCKW01000007">
    <property type="protein sequence ID" value="RWZ79554.1"/>
    <property type="molecule type" value="Genomic_DNA"/>
</dbReference>
<comment type="function">
    <text evidence="4">One of the early assembly proteins it binds 23S rRNA. One of the proteins that surrounds the polypeptide exit tunnel on the outside of the ribosome. Forms the main docking site for trigger factor binding to the ribosome.</text>
</comment>
<evidence type="ECO:0000313" key="6">
    <source>
        <dbReference type="Proteomes" id="UP000289269"/>
    </source>
</evidence>
<name>A0A4Q0AJI4_9BACT</name>
<comment type="caution">
    <text evidence="5">The sequence shown here is derived from an EMBL/GenBank/DDBJ whole genome shotgun (WGS) entry which is preliminary data.</text>
</comment>
<evidence type="ECO:0000256" key="4">
    <source>
        <dbReference type="HAMAP-Rule" id="MF_01369"/>
    </source>
</evidence>
<evidence type="ECO:0000313" key="5">
    <source>
        <dbReference type="EMBL" id="RWZ79554.1"/>
    </source>
</evidence>
<dbReference type="GO" id="GO:0003735">
    <property type="term" value="F:structural constituent of ribosome"/>
    <property type="evidence" value="ECO:0007669"/>
    <property type="project" value="InterPro"/>
</dbReference>
<dbReference type="Proteomes" id="UP000289269">
    <property type="component" value="Unassembled WGS sequence"/>
</dbReference>
<dbReference type="InterPro" id="IPR012677">
    <property type="entry name" value="Nucleotide-bd_a/b_plait_sf"/>
</dbReference>